<dbReference type="SMART" id="SM00448">
    <property type="entry name" value="REC"/>
    <property type="match status" value="1"/>
</dbReference>
<dbReference type="Pfam" id="PF00196">
    <property type="entry name" value="GerE"/>
    <property type="match status" value="1"/>
</dbReference>
<evidence type="ECO:0000259" key="4">
    <source>
        <dbReference type="PROSITE" id="PS50110"/>
    </source>
</evidence>
<gene>
    <name evidence="5" type="ORF">ACFPZI_03640</name>
</gene>
<protein>
    <submittedName>
        <fullName evidence="5">Response regulator</fullName>
    </submittedName>
</protein>
<dbReference type="PANTHER" id="PTHR43214">
    <property type="entry name" value="TWO-COMPONENT RESPONSE REGULATOR"/>
    <property type="match status" value="1"/>
</dbReference>
<feature type="domain" description="Response regulatory" evidence="4">
    <location>
        <begin position="12"/>
        <end position="128"/>
    </location>
</feature>
<dbReference type="InterPro" id="IPR016032">
    <property type="entry name" value="Sig_transdc_resp-reg_C-effctor"/>
</dbReference>
<evidence type="ECO:0000313" key="6">
    <source>
        <dbReference type="Proteomes" id="UP001596180"/>
    </source>
</evidence>
<name>A0ABW1DSX4_9ACTN</name>
<dbReference type="InterPro" id="IPR001789">
    <property type="entry name" value="Sig_transdc_resp-reg_receiver"/>
</dbReference>
<reference evidence="6" key="1">
    <citation type="journal article" date="2019" name="Int. J. Syst. Evol. Microbiol.">
        <title>The Global Catalogue of Microorganisms (GCM) 10K type strain sequencing project: providing services to taxonomists for standard genome sequencing and annotation.</title>
        <authorList>
            <consortium name="The Broad Institute Genomics Platform"/>
            <consortium name="The Broad Institute Genome Sequencing Center for Infectious Disease"/>
            <person name="Wu L."/>
            <person name="Ma J."/>
        </authorList>
    </citation>
    <scope>NUCLEOTIDE SEQUENCE [LARGE SCALE GENOMIC DNA]</scope>
    <source>
        <strain evidence="6">JCM 10411</strain>
    </source>
</reference>
<proteinExistence type="predicted"/>
<feature type="domain" description="HTH luxR-type" evidence="3">
    <location>
        <begin position="143"/>
        <end position="208"/>
    </location>
</feature>
<accession>A0ABW1DSX4</accession>
<evidence type="ECO:0000313" key="5">
    <source>
        <dbReference type="EMBL" id="MFC5850959.1"/>
    </source>
</evidence>
<dbReference type="SMART" id="SM00421">
    <property type="entry name" value="HTH_LUXR"/>
    <property type="match status" value="1"/>
</dbReference>
<dbReference type="InterPro" id="IPR000792">
    <property type="entry name" value="Tscrpt_reg_LuxR_C"/>
</dbReference>
<comment type="caution">
    <text evidence="5">The sequence shown here is derived from an EMBL/GenBank/DDBJ whole genome shotgun (WGS) entry which is preliminary data.</text>
</comment>
<dbReference type="PANTHER" id="PTHR43214:SF42">
    <property type="entry name" value="TRANSCRIPTIONAL REGULATORY PROTEIN DESR"/>
    <property type="match status" value="1"/>
</dbReference>
<feature type="modified residue" description="4-aspartylphosphate" evidence="2">
    <location>
        <position position="63"/>
    </location>
</feature>
<evidence type="ECO:0000256" key="1">
    <source>
        <dbReference type="ARBA" id="ARBA00023125"/>
    </source>
</evidence>
<dbReference type="Proteomes" id="UP001596180">
    <property type="component" value="Unassembled WGS sequence"/>
</dbReference>
<keyword evidence="6" id="KW-1185">Reference proteome</keyword>
<dbReference type="RefSeq" id="WP_381358183.1">
    <property type="nucleotide sequence ID" value="NZ_JBHSOA010000006.1"/>
</dbReference>
<dbReference type="EMBL" id="JBHSOA010000006">
    <property type="protein sequence ID" value="MFC5850959.1"/>
    <property type="molecule type" value="Genomic_DNA"/>
</dbReference>
<keyword evidence="1" id="KW-0238">DNA-binding</keyword>
<dbReference type="InterPro" id="IPR039420">
    <property type="entry name" value="WalR-like"/>
</dbReference>
<dbReference type="InterPro" id="IPR011006">
    <property type="entry name" value="CheY-like_superfamily"/>
</dbReference>
<evidence type="ECO:0000256" key="2">
    <source>
        <dbReference type="PROSITE-ProRule" id="PRU00169"/>
    </source>
</evidence>
<dbReference type="SUPFAM" id="SSF52172">
    <property type="entry name" value="CheY-like"/>
    <property type="match status" value="1"/>
</dbReference>
<keyword evidence="2" id="KW-0597">Phosphoprotein</keyword>
<dbReference type="PROSITE" id="PS50043">
    <property type="entry name" value="HTH_LUXR_2"/>
    <property type="match status" value="1"/>
</dbReference>
<evidence type="ECO:0000259" key="3">
    <source>
        <dbReference type="PROSITE" id="PS50043"/>
    </source>
</evidence>
<dbReference type="PROSITE" id="PS50110">
    <property type="entry name" value="RESPONSE_REGULATORY"/>
    <property type="match status" value="1"/>
</dbReference>
<sequence>MPVDHRPAKSVRVLLAEDGGTAHGALALLLRMEPDLEVVAQVAAGDAILDAVLTHRPDVALLDIELPGMSGLDAAAVLRDQVPDCRVLILATSGRPGHLQRAMAAGAAGFLVRDGSVDELASAIRRVLTGETVIDPVLAAATQSAGPPPLTPDECAALEAAANGTPLADLAARLHLSEAAVTAHLTGALAKTGASHPTEALREARRLGWV</sequence>
<dbReference type="Gene3D" id="3.40.50.2300">
    <property type="match status" value="1"/>
</dbReference>
<dbReference type="Pfam" id="PF00072">
    <property type="entry name" value="Response_reg"/>
    <property type="match status" value="1"/>
</dbReference>
<dbReference type="SUPFAM" id="SSF46894">
    <property type="entry name" value="C-terminal effector domain of the bipartite response regulators"/>
    <property type="match status" value="1"/>
</dbReference>
<organism evidence="5 6">
    <name type="scientific">Streptomyces chlorus</name>
    <dbReference type="NCBI Taxonomy" id="887452"/>
    <lineage>
        <taxon>Bacteria</taxon>
        <taxon>Bacillati</taxon>
        <taxon>Actinomycetota</taxon>
        <taxon>Actinomycetes</taxon>
        <taxon>Kitasatosporales</taxon>
        <taxon>Streptomycetaceae</taxon>
        <taxon>Streptomyces</taxon>
    </lineage>
</organism>